<sequence length="152" mass="17437">MIRARGCDLNCAVCGGANDVCFVECWNQPACPSHYDDGTPYCTNCWRFKEQGARFINQEVCEDCFSTAVMDKKRLKQVIHDVRKFFKQLKLKVDKHIPISLVDEEEMTNNAFNIKMEQQRPWRRENSAPKHSSCDEVAAVAETKNNGGKDEE</sequence>
<dbReference type="PANTHER" id="PTHR24209:SF31">
    <property type="entry name" value="PROTEIN DA1-LIKE ISOFORM X1"/>
    <property type="match status" value="1"/>
</dbReference>
<evidence type="ECO:0000313" key="3">
    <source>
        <dbReference type="Proteomes" id="UP001428341"/>
    </source>
</evidence>
<reference evidence="2 3" key="1">
    <citation type="submission" date="2024-05" db="EMBL/GenBank/DDBJ databases">
        <title>Haplotype-resolved chromosome-level genome assembly of Huyou (Citrus changshanensis).</title>
        <authorList>
            <person name="Miao C."/>
            <person name="Chen W."/>
            <person name="Wu Y."/>
            <person name="Wang L."/>
            <person name="Zhao S."/>
            <person name="Grierson D."/>
            <person name="Xu C."/>
            <person name="Chen K."/>
        </authorList>
    </citation>
    <scope>NUCLEOTIDE SEQUENCE [LARGE SCALE GENOMIC DNA]</scope>
    <source>
        <strain evidence="2">01-14</strain>
        <tissue evidence="2">Leaf</tissue>
    </source>
</reference>
<dbReference type="Proteomes" id="UP001428341">
    <property type="component" value="Unassembled WGS sequence"/>
</dbReference>
<evidence type="ECO:0000256" key="1">
    <source>
        <dbReference type="SAM" id="MobiDB-lite"/>
    </source>
</evidence>
<gene>
    <name evidence="2" type="ORF">WN944_019572</name>
</gene>
<dbReference type="InterPro" id="IPR045218">
    <property type="entry name" value="DA1-like"/>
</dbReference>
<accession>A0AAP0LW74</accession>
<evidence type="ECO:0000313" key="2">
    <source>
        <dbReference type="EMBL" id="KAK9188173.1"/>
    </source>
</evidence>
<proteinExistence type="predicted"/>
<dbReference type="GO" id="GO:0043130">
    <property type="term" value="F:ubiquitin binding"/>
    <property type="evidence" value="ECO:0007669"/>
    <property type="project" value="TreeGrafter"/>
</dbReference>
<feature type="region of interest" description="Disordered" evidence="1">
    <location>
        <begin position="119"/>
        <end position="152"/>
    </location>
</feature>
<organism evidence="2 3">
    <name type="scientific">Citrus x changshan-huyou</name>
    <dbReference type="NCBI Taxonomy" id="2935761"/>
    <lineage>
        <taxon>Eukaryota</taxon>
        <taxon>Viridiplantae</taxon>
        <taxon>Streptophyta</taxon>
        <taxon>Embryophyta</taxon>
        <taxon>Tracheophyta</taxon>
        <taxon>Spermatophyta</taxon>
        <taxon>Magnoliopsida</taxon>
        <taxon>eudicotyledons</taxon>
        <taxon>Gunneridae</taxon>
        <taxon>Pentapetalae</taxon>
        <taxon>rosids</taxon>
        <taxon>malvids</taxon>
        <taxon>Sapindales</taxon>
        <taxon>Rutaceae</taxon>
        <taxon>Aurantioideae</taxon>
        <taxon>Citrus</taxon>
    </lineage>
</organism>
<dbReference type="PANTHER" id="PTHR24209">
    <property type="entry name" value="PROTEIN DA1-RELATED 2"/>
    <property type="match status" value="1"/>
</dbReference>
<dbReference type="AlphaFoldDB" id="A0AAP0LW74"/>
<comment type="caution">
    <text evidence="2">The sequence shown here is derived from an EMBL/GenBank/DDBJ whole genome shotgun (WGS) entry which is preliminary data.</text>
</comment>
<name>A0AAP0LW74_9ROSI</name>
<dbReference type="EMBL" id="JBCGBO010000007">
    <property type="protein sequence ID" value="KAK9188173.1"/>
    <property type="molecule type" value="Genomic_DNA"/>
</dbReference>
<feature type="compositionally biased region" description="Basic and acidic residues" evidence="1">
    <location>
        <begin position="119"/>
        <end position="134"/>
    </location>
</feature>
<keyword evidence="3" id="KW-1185">Reference proteome</keyword>
<protein>
    <submittedName>
        <fullName evidence="2">Uncharacterized protein</fullName>
    </submittedName>
</protein>